<comment type="caution">
    <text evidence="1">The sequence shown here is derived from an EMBL/GenBank/DDBJ whole genome shotgun (WGS) entry which is preliminary data.</text>
</comment>
<accession>A0ABY2FEZ1</accession>
<name>A0ABY2FEZ1_9ACTN</name>
<dbReference type="RefSeq" id="WP_134002019.1">
    <property type="nucleotide sequence ID" value="NZ_SODU01000002.1"/>
</dbReference>
<evidence type="ECO:0000313" key="2">
    <source>
        <dbReference type="Proteomes" id="UP000295060"/>
    </source>
</evidence>
<dbReference type="EMBL" id="SODU01000002">
    <property type="protein sequence ID" value="TDW89943.1"/>
    <property type="molecule type" value="Genomic_DNA"/>
</dbReference>
<dbReference type="Proteomes" id="UP000295060">
    <property type="component" value="Unassembled WGS sequence"/>
</dbReference>
<organism evidence="1 2">
    <name type="scientific">Kribbella pratensis</name>
    <dbReference type="NCBI Taxonomy" id="2512112"/>
    <lineage>
        <taxon>Bacteria</taxon>
        <taxon>Bacillati</taxon>
        <taxon>Actinomycetota</taxon>
        <taxon>Actinomycetes</taxon>
        <taxon>Propionibacteriales</taxon>
        <taxon>Kribbellaceae</taxon>
        <taxon>Kribbella</taxon>
    </lineage>
</organism>
<protein>
    <submittedName>
        <fullName evidence="1">Uncharacterized protein</fullName>
    </submittedName>
</protein>
<sequence>MTALAPPTTACDPRPLLGVGLPAHVLVQFDDRWSAAWLIGRLHCADGWVALVQFVDRTGCEQTVRLPAERVCLTTTPHN</sequence>
<gene>
    <name evidence="1" type="ORF">EV137_3745</name>
</gene>
<evidence type="ECO:0000313" key="1">
    <source>
        <dbReference type="EMBL" id="TDW89943.1"/>
    </source>
</evidence>
<proteinExistence type="predicted"/>
<reference evidence="1 2" key="1">
    <citation type="submission" date="2019-03" db="EMBL/GenBank/DDBJ databases">
        <title>Genomic Encyclopedia of Type Strains, Phase III (KMG-III): the genomes of soil and plant-associated and newly described type strains.</title>
        <authorList>
            <person name="Whitman W."/>
        </authorList>
    </citation>
    <scope>NUCLEOTIDE SEQUENCE [LARGE SCALE GENOMIC DNA]</scope>
    <source>
        <strain evidence="1 2">VKMAc-2574</strain>
    </source>
</reference>
<keyword evidence="2" id="KW-1185">Reference proteome</keyword>